<comment type="caution">
    <text evidence="1">The sequence shown here is derived from an EMBL/GenBank/DDBJ whole genome shotgun (WGS) entry which is preliminary data.</text>
</comment>
<gene>
    <name evidence="1" type="ORF">GCM10023198_12330</name>
</gene>
<keyword evidence="2" id="KW-1185">Reference proteome</keyword>
<evidence type="ECO:0000313" key="1">
    <source>
        <dbReference type="EMBL" id="GAA4694183.1"/>
    </source>
</evidence>
<organism evidence="1 2">
    <name type="scientific">Promicromonospora umidemergens</name>
    <dbReference type="NCBI Taxonomy" id="629679"/>
    <lineage>
        <taxon>Bacteria</taxon>
        <taxon>Bacillati</taxon>
        <taxon>Actinomycetota</taxon>
        <taxon>Actinomycetes</taxon>
        <taxon>Micrococcales</taxon>
        <taxon>Promicromonosporaceae</taxon>
        <taxon>Promicromonospora</taxon>
    </lineage>
</organism>
<evidence type="ECO:0008006" key="3">
    <source>
        <dbReference type="Google" id="ProtNLM"/>
    </source>
</evidence>
<dbReference type="Proteomes" id="UP001500843">
    <property type="component" value="Unassembled WGS sequence"/>
</dbReference>
<dbReference type="EMBL" id="BAABHM010000006">
    <property type="protein sequence ID" value="GAA4694183.1"/>
    <property type="molecule type" value="Genomic_DNA"/>
</dbReference>
<evidence type="ECO:0000313" key="2">
    <source>
        <dbReference type="Proteomes" id="UP001500843"/>
    </source>
</evidence>
<proteinExistence type="predicted"/>
<sequence>MDTTPANQTETQRLVCRQAPLMTLYEQRICTSLTDVLNALDRTLPHMTSLGLPFPEGDWPTSMCQIASKAAGQFLAEMGHGGWMLVIGQDHRFYGHAWLERGDSFYDPTAHQFPGIDVVLRGRSPNPLGNTLTRETFRQPVGGLDDGAHRTLREALRPIFDHQLGSR</sequence>
<reference evidence="2" key="1">
    <citation type="journal article" date="2019" name="Int. J. Syst. Evol. Microbiol.">
        <title>The Global Catalogue of Microorganisms (GCM) 10K type strain sequencing project: providing services to taxonomists for standard genome sequencing and annotation.</title>
        <authorList>
            <consortium name="The Broad Institute Genomics Platform"/>
            <consortium name="The Broad Institute Genome Sequencing Center for Infectious Disease"/>
            <person name="Wu L."/>
            <person name="Ma J."/>
        </authorList>
    </citation>
    <scope>NUCLEOTIDE SEQUENCE [LARGE SCALE GENOMIC DNA]</scope>
    <source>
        <strain evidence="2">JCM 17975</strain>
    </source>
</reference>
<name>A0ABP8WRN7_9MICO</name>
<accession>A0ABP8WRN7</accession>
<protein>
    <recommendedName>
        <fullName evidence="3">Microcin J25-processing protein McjB C-terminal domain-containing protein</fullName>
    </recommendedName>
</protein>